<keyword evidence="2" id="KW-1185">Reference proteome</keyword>
<dbReference type="Proteomes" id="UP001365542">
    <property type="component" value="Unassembled WGS sequence"/>
</dbReference>
<accession>A0AAV9X5T9</accession>
<name>A0AAV9X5T9_9PEZI</name>
<reference evidence="1 2" key="1">
    <citation type="submission" date="2019-10" db="EMBL/GenBank/DDBJ databases">
        <authorList>
            <person name="Palmer J.M."/>
        </authorList>
    </citation>
    <scope>NUCLEOTIDE SEQUENCE [LARGE SCALE GENOMIC DNA]</scope>
    <source>
        <strain evidence="1 2">TWF694</strain>
    </source>
</reference>
<gene>
    <name evidence="1" type="ORF">TWF694_002058</name>
</gene>
<dbReference type="AlphaFoldDB" id="A0AAV9X5T9"/>
<sequence length="681" mass="75755">MALNLDDLLSVEESITSLLSNSNKSMFGLTSSAADIGASPNAVWCVVSKIGVINQTLGELHKLVNWRCIEERPNNEGLKLIRLDDLKIVLLGFLFAFSNLGKSIDEFQGKHTGSKPPAWGMGLWFRKKAKIDAMMKDLEGLETGLRLILTVSRCDSRAAAESPKRRFDSAVRVISQSSNSVSANIRIAMERQSRFRHGDMTAVTLASSNAASKPSIFHMLSRVVRESKTGSSRQQEISGNSLAIIPAGSVSSISTTTPKTSLDEVDNITGTSLPVWSQDFYDPASFSNNSNTESVFLAEKGLDAQDVPNPKFTRGLYSNGDFMSMGNEVGFLNPMTIQLGSLFVAESFVADLMHRAIDLVQNDFMFDNDKDATSRVRYWIDVLRQFIEVRKDPRVAKRLFETVQTTLLELINARNTKKTRSFLRAALEFVIRFMETEDRATIDLVIETSILTVEKGMNTDHATYITEDLMDRGAKFKLSVTAFEMMEFRTLALTLLRFIELAAQESTTKAMNCVVEVFSNILDRISVQDDQSSVWIRGLLSWHGFPALVDALLSTATTLIEFETEHSSLNLPSNELLVTRIVRWLLTSAHRVGQLDPFLILADRLASCQIDKISKGRERERRKAALINVFEIARSHVTEFDVQRDMGDGVDTVADSPGTELVLGHTPEVVLSKLITKLSTL</sequence>
<evidence type="ECO:0000313" key="1">
    <source>
        <dbReference type="EMBL" id="KAK6535603.1"/>
    </source>
</evidence>
<proteinExistence type="predicted"/>
<protein>
    <submittedName>
        <fullName evidence="1">Uncharacterized protein</fullName>
    </submittedName>
</protein>
<comment type="caution">
    <text evidence="1">The sequence shown here is derived from an EMBL/GenBank/DDBJ whole genome shotgun (WGS) entry which is preliminary data.</text>
</comment>
<dbReference type="EMBL" id="JAVHJO010000010">
    <property type="protein sequence ID" value="KAK6535603.1"/>
    <property type="molecule type" value="Genomic_DNA"/>
</dbReference>
<organism evidence="1 2">
    <name type="scientific">Orbilia ellipsospora</name>
    <dbReference type="NCBI Taxonomy" id="2528407"/>
    <lineage>
        <taxon>Eukaryota</taxon>
        <taxon>Fungi</taxon>
        <taxon>Dikarya</taxon>
        <taxon>Ascomycota</taxon>
        <taxon>Pezizomycotina</taxon>
        <taxon>Orbiliomycetes</taxon>
        <taxon>Orbiliales</taxon>
        <taxon>Orbiliaceae</taxon>
        <taxon>Orbilia</taxon>
    </lineage>
</organism>
<evidence type="ECO:0000313" key="2">
    <source>
        <dbReference type="Proteomes" id="UP001365542"/>
    </source>
</evidence>